<gene>
    <name evidence="2" type="ORF">A3F84_08215</name>
</gene>
<dbReference type="AlphaFoldDB" id="A0A1F6CIX7"/>
<sequence length="280" mass="31755">MTLYIAAYDTESPGCLDACRKIVEIHRRRGVPATFFITGKTLEANPEGYRALLSDSLFEVASHTYSHKMLRDHPFCGPAASAEQVRQEVFLGKEWVERVFERPCIGIRPGCSFDRGLRGAPEVLRLVREAGLRYVSSVAWGKDYSLPAPLNQPFTYEEEGFSEVWELPGHGWHENLLKNHNRWGTRRLTLWPPEMPEAIPPGFIATPEEEFAINRVFLERAASGGMTFVSLIWHPWSLNAFDPDMRMLDLTFAHVRSLGLRPATYAGLFQQVSNGMTNDE</sequence>
<comment type="caution">
    <text evidence="2">The sequence shown here is derived from an EMBL/GenBank/DDBJ whole genome shotgun (WGS) entry which is preliminary data.</text>
</comment>
<dbReference type="SUPFAM" id="SSF88713">
    <property type="entry name" value="Glycoside hydrolase/deacetylase"/>
    <property type="match status" value="1"/>
</dbReference>
<dbReference type="Gene3D" id="3.20.20.370">
    <property type="entry name" value="Glycoside hydrolase/deacetylase"/>
    <property type="match status" value="1"/>
</dbReference>
<protein>
    <recommendedName>
        <fullName evidence="1">NodB homology domain-containing protein</fullName>
    </recommendedName>
</protein>
<dbReference type="GO" id="GO:0005975">
    <property type="term" value="P:carbohydrate metabolic process"/>
    <property type="evidence" value="ECO:0007669"/>
    <property type="project" value="InterPro"/>
</dbReference>
<dbReference type="Proteomes" id="UP000178606">
    <property type="component" value="Unassembled WGS sequence"/>
</dbReference>
<dbReference type="GO" id="GO:0016810">
    <property type="term" value="F:hydrolase activity, acting on carbon-nitrogen (but not peptide) bonds"/>
    <property type="evidence" value="ECO:0007669"/>
    <property type="project" value="InterPro"/>
</dbReference>
<organism evidence="2 3">
    <name type="scientific">Handelsmanbacteria sp. (strain RIFCSPLOWO2_12_FULL_64_10)</name>
    <dbReference type="NCBI Taxonomy" id="1817868"/>
    <lineage>
        <taxon>Bacteria</taxon>
        <taxon>Candidatus Handelsmaniibacteriota</taxon>
    </lineage>
</organism>
<reference evidence="2 3" key="1">
    <citation type="journal article" date="2016" name="Nat. Commun.">
        <title>Thousands of microbial genomes shed light on interconnected biogeochemical processes in an aquifer system.</title>
        <authorList>
            <person name="Anantharaman K."/>
            <person name="Brown C.T."/>
            <person name="Hug L.A."/>
            <person name="Sharon I."/>
            <person name="Castelle C.J."/>
            <person name="Probst A.J."/>
            <person name="Thomas B.C."/>
            <person name="Singh A."/>
            <person name="Wilkins M.J."/>
            <person name="Karaoz U."/>
            <person name="Brodie E.L."/>
            <person name="Williams K.H."/>
            <person name="Hubbard S.S."/>
            <person name="Banfield J.F."/>
        </authorList>
    </citation>
    <scope>NUCLEOTIDE SEQUENCE [LARGE SCALE GENOMIC DNA]</scope>
    <source>
        <strain evidence="3">RIFCSPLOWO2_12_FULL_64_10</strain>
    </source>
</reference>
<feature type="domain" description="NodB homology" evidence="1">
    <location>
        <begin position="2"/>
        <end position="212"/>
    </location>
</feature>
<proteinExistence type="predicted"/>
<evidence type="ECO:0000313" key="2">
    <source>
        <dbReference type="EMBL" id="OGG48977.1"/>
    </source>
</evidence>
<dbReference type="InterPro" id="IPR011330">
    <property type="entry name" value="Glyco_hydro/deAcase_b/a-brl"/>
</dbReference>
<dbReference type="InterPro" id="IPR002509">
    <property type="entry name" value="NODB_dom"/>
</dbReference>
<name>A0A1F6CIX7_HANXR</name>
<accession>A0A1F6CIX7</accession>
<evidence type="ECO:0000259" key="1">
    <source>
        <dbReference type="PROSITE" id="PS51677"/>
    </source>
</evidence>
<evidence type="ECO:0000313" key="3">
    <source>
        <dbReference type="Proteomes" id="UP000178606"/>
    </source>
</evidence>
<dbReference type="PROSITE" id="PS51677">
    <property type="entry name" value="NODB"/>
    <property type="match status" value="1"/>
</dbReference>
<dbReference type="EMBL" id="MFKF01000241">
    <property type="protein sequence ID" value="OGG48977.1"/>
    <property type="molecule type" value="Genomic_DNA"/>
</dbReference>
<dbReference type="Pfam" id="PF01522">
    <property type="entry name" value="Polysacc_deac_1"/>
    <property type="match status" value="1"/>
</dbReference>